<evidence type="ECO:0000259" key="6">
    <source>
        <dbReference type="PROSITE" id="PS50262"/>
    </source>
</evidence>
<dbReference type="WBParaSite" id="EEL_0000220101-mRNA-1">
    <property type="protein sequence ID" value="EEL_0000220101-mRNA-1"/>
    <property type="gene ID" value="EEL_0000220101"/>
</dbReference>
<evidence type="ECO:0000256" key="4">
    <source>
        <dbReference type="ARBA" id="ARBA00023136"/>
    </source>
</evidence>
<reference evidence="8" key="1">
    <citation type="submission" date="2017-02" db="UniProtKB">
        <authorList>
            <consortium name="WormBaseParasite"/>
        </authorList>
    </citation>
    <scope>IDENTIFICATION</scope>
</reference>
<accession>A0A0R3RL42</accession>
<dbReference type="AlphaFoldDB" id="A0A0R3RL42"/>
<dbReference type="PANTHER" id="PTHR46273">
    <property type="entry name" value="MYOSUPPRESSIN RECEPTOR 1, ISOFORM B-RELATED"/>
    <property type="match status" value="1"/>
</dbReference>
<dbReference type="InterPro" id="IPR019427">
    <property type="entry name" value="7TM_GPCR_serpentine_rcpt_Srw"/>
</dbReference>
<dbReference type="GO" id="GO:0005886">
    <property type="term" value="C:plasma membrane"/>
    <property type="evidence" value="ECO:0007669"/>
    <property type="project" value="TreeGrafter"/>
</dbReference>
<dbReference type="STRING" id="1147741.A0A0R3RL42"/>
<dbReference type="PRINTS" id="PR00237">
    <property type="entry name" value="GPCRRHODOPSN"/>
</dbReference>
<proteinExistence type="predicted"/>
<protein>
    <submittedName>
        <fullName evidence="8">G_PROTEIN_RECEP_F1_2 domain-containing protein</fullName>
    </submittedName>
</protein>
<dbReference type="PANTHER" id="PTHR46273:SF4">
    <property type="entry name" value="AT19640P"/>
    <property type="match status" value="1"/>
</dbReference>
<keyword evidence="2 5" id="KW-0812">Transmembrane</keyword>
<dbReference type="InterPro" id="IPR000276">
    <property type="entry name" value="GPCR_Rhodpsn"/>
</dbReference>
<feature type="transmembrane region" description="Helical" evidence="5">
    <location>
        <begin position="327"/>
        <end position="350"/>
    </location>
</feature>
<feature type="domain" description="G-protein coupled receptors family 1 profile" evidence="6">
    <location>
        <begin position="94"/>
        <end position="380"/>
    </location>
</feature>
<dbReference type="CDD" id="cd14978">
    <property type="entry name" value="7tmA_FMRFamide_R-like"/>
    <property type="match status" value="1"/>
</dbReference>
<dbReference type="Gene3D" id="1.20.1070.10">
    <property type="entry name" value="Rhodopsin 7-helix transmembrane proteins"/>
    <property type="match status" value="1"/>
</dbReference>
<feature type="transmembrane region" description="Helical" evidence="5">
    <location>
        <begin position="115"/>
        <end position="133"/>
    </location>
</feature>
<evidence type="ECO:0000256" key="3">
    <source>
        <dbReference type="ARBA" id="ARBA00022989"/>
    </source>
</evidence>
<evidence type="ECO:0000256" key="1">
    <source>
        <dbReference type="ARBA" id="ARBA00004370"/>
    </source>
</evidence>
<feature type="transmembrane region" description="Helical" evidence="5">
    <location>
        <begin position="153"/>
        <end position="180"/>
    </location>
</feature>
<dbReference type="GO" id="GO:0008528">
    <property type="term" value="F:G protein-coupled peptide receptor activity"/>
    <property type="evidence" value="ECO:0007669"/>
    <property type="project" value="InterPro"/>
</dbReference>
<evidence type="ECO:0000256" key="5">
    <source>
        <dbReference type="SAM" id="Phobius"/>
    </source>
</evidence>
<comment type="subcellular location">
    <subcellularLocation>
        <location evidence="1">Membrane</location>
    </subcellularLocation>
</comment>
<keyword evidence="4 5" id="KW-0472">Membrane</keyword>
<dbReference type="Proteomes" id="UP000050640">
    <property type="component" value="Unplaced"/>
</dbReference>
<dbReference type="InterPro" id="IPR017452">
    <property type="entry name" value="GPCR_Rhodpsn_7TM"/>
</dbReference>
<name>A0A0R3RL42_9BILA</name>
<evidence type="ECO:0000313" key="7">
    <source>
        <dbReference type="Proteomes" id="UP000050640"/>
    </source>
</evidence>
<evidence type="ECO:0000256" key="2">
    <source>
        <dbReference type="ARBA" id="ARBA00022692"/>
    </source>
</evidence>
<keyword evidence="3 5" id="KW-1133">Transmembrane helix</keyword>
<dbReference type="Pfam" id="PF10324">
    <property type="entry name" value="7TM_GPCR_Srw"/>
    <property type="match status" value="1"/>
</dbReference>
<feature type="transmembrane region" description="Helical" evidence="5">
    <location>
        <begin position="271"/>
        <end position="296"/>
    </location>
</feature>
<dbReference type="PROSITE" id="PS50262">
    <property type="entry name" value="G_PROTEIN_RECEP_F1_2"/>
    <property type="match status" value="1"/>
</dbReference>
<keyword evidence="7" id="KW-1185">Reference proteome</keyword>
<organism evidence="7 8">
    <name type="scientific">Elaeophora elaphi</name>
    <dbReference type="NCBI Taxonomy" id="1147741"/>
    <lineage>
        <taxon>Eukaryota</taxon>
        <taxon>Metazoa</taxon>
        <taxon>Ecdysozoa</taxon>
        <taxon>Nematoda</taxon>
        <taxon>Chromadorea</taxon>
        <taxon>Rhabditida</taxon>
        <taxon>Spirurina</taxon>
        <taxon>Spiruromorpha</taxon>
        <taxon>Filarioidea</taxon>
        <taxon>Onchocercidae</taxon>
        <taxon>Elaeophora</taxon>
    </lineage>
</organism>
<feature type="transmembrane region" description="Helical" evidence="5">
    <location>
        <begin position="370"/>
        <end position="387"/>
    </location>
</feature>
<dbReference type="InterPro" id="IPR053219">
    <property type="entry name" value="GPCR_Dmsr-1"/>
</dbReference>
<sequence length="457" mass="52479">MAHQKLMCHWPTLEKNNYSEIILINHLLPFEVSAFICIQHTEHHIQLASDTETLRLMHSPLTKLQQMFFIPLASAYLPIHIFLYHFLCITGVFANLAIVVVLLRPAMRRNHFNAFLIAIALCDMTLMASYFIFKQVEICHPWYFTYSWIVFTYFYAILSVFVHSSSLWLTVNMAVLRYLVLKRSATSTSKIPIVNTFKAAFIAIIAAIIISLLGSMPNMLRYQIRDSGYLNVPAYCTSNQSAYAHYYVDNPKVHAYNIAQPSWWTCRWERFNFWVAGLVLKMVPCLMLTIFMTLLVRMLIEARERRTRLCRGQTGGKSQAERTTTMLTAIVAVFLVTELPQGILVFAIGLKPGIRYAMQYLGDFIDVLSLINSSFNFILCALMSNLFRQLSLNLRICRREFLLTFGSCCPKLSENISGIGSRALTMTHRITQSQRKELMAVVKCSDEINDNNNTSYL</sequence>
<feature type="transmembrane region" description="Helical" evidence="5">
    <location>
        <begin position="81"/>
        <end position="103"/>
    </location>
</feature>
<feature type="transmembrane region" description="Helical" evidence="5">
    <location>
        <begin position="192"/>
        <end position="213"/>
    </location>
</feature>
<dbReference type="SUPFAM" id="SSF81321">
    <property type="entry name" value="Family A G protein-coupled receptor-like"/>
    <property type="match status" value="1"/>
</dbReference>
<evidence type="ECO:0000313" key="8">
    <source>
        <dbReference type="WBParaSite" id="EEL_0000220101-mRNA-1"/>
    </source>
</evidence>